<dbReference type="EMBL" id="CP115397">
    <property type="protein sequence ID" value="WBO86675.1"/>
    <property type="molecule type" value="Genomic_DNA"/>
</dbReference>
<accession>A0ABY7PVI7</accession>
<keyword evidence="2" id="KW-1185">Reference proteome</keyword>
<proteinExistence type="predicted"/>
<gene>
    <name evidence="1" type="ORF">O9Z63_20555</name>
</gene>
<sequence length="90" mass="10411">MVSLDVWKDFASQGLYIFDLQPHAGPYRKMKQSEGEIPSALQHDILEIERLPFFNGIFRQVESIAVEDSSELTTTLRPYMGSFWRSRPFG</sequence>
<protein>
    <submittedName>
        <fullName evidence="1">Uncharacterized protein</fullName>
    </submittedName>
</protein>
<dbReference type="RefSeq" id="WP_270129317.1">
    <property type="nucleotide sequence ID" value="NZ_CP115397.1"/>
</dbReference>
<evidence type="ECO:0000313" key="1">
    <source>
        <dbReference type="EMBL" id="WBO86675.1"/>
    </source>
</evidence>
<organism evidence="1 2">
    <name type="scientific">Hymenobacter yonginensis</name>
    <dbReference type="NCBI Taxonomy" id="748197"/>
    <lineage>
        <taxon>Bacteria</taxon>
        <taxon>Pseudomonadati</taxon>
        <taxon>Bacteroidota</taxon>
        <taxon>Cytophagia</taxon>
        <taxon>Cytophagales</taxon>
        <taxon>Hymenobacteraceae</taxon>
        <taxon>Hymenobacter</taxon>
    </lineage>
</organism>
<name>A0ABY7PVI7_9BACT</name>
<dbReference type="Proteomes" id="UP001211872">
    <property type="component" value="Plasmid unnamed2"/>
</dbReference>
<keyword evidence="1" id="KW-0614">Plasmid</keyword>
<reference evidence="1 2" key="1">
    <citation type="journal article" date="2011" name="Int. J. Syst. Evol. Microbiol.">
        <title>Hymenobacter yonginensis sp. nov., isolated from a mesotrophic artificial lake.</title>
        <authorList>
            <person name="Joung Y."/>
            <person name="Cho S.H."/>
            <person name="Kim H."/>
            <person name="Kim S.B."/>
            <person name="Joh K."/>
        </authorList>
    </citation>
    <scope>NUCLEOTIDE SEQUENCE [LARGE SCALE GENOMIC DNA]</scope>
    <source>
        <strain evidence="1 2">KCTC 22745</strain>
    </source>
</reference>
<evidence type="ECO:0000313" key="2">
    <source>
        <dbReference type="Proteomes" id="UP001211872"/>
    </source>
</evidence>
<geneLocation type="plasmid" evidence="1 2">
    <name>unnamed2</name>
</geneLocation>